<accession>A0ABM1UCB4</accession>
<feature type="region of interest" description="Disordered" evidence="2">
    <location>
        <begin position="1"/>
        <end position="25"/>
    </location>
</feature>
<feature type="repeat" description="ANK" evidence="1">
    <location>
        <begin position="1203"/>
        <end position="1235"/>
    </location>
</feature>
<feature type="compositionally biased region" description="Polar residues" evidence="2">
    <location>
        <begin position="798"/>
        <end position="816"/>
    </location>
</feature>
<dbReference type="Pfam" id="PF18755">
    <property type="entry name" value="RAMA"/>
    <property type="match status" value="1"/>
</dbReference>
<evidence type="ECO:0000259" key="3">
    <source>
        <dbReference type="Pfam" id="PF18755"/>
    </source>
</evidence>
<feature type="compositionally biased region" description="Basic and acidic residues" evidence="2">
    <location>
        <begin position="735"/>
        <end position="747"/>
    </location>
</feature>
<feature type="compositionally biased region" description="Polar residues" evidence="2">
    <location>
        <begin position="1660"/>
        <end position="1669"/>
    </location>
</feature>
<keyword evidence="4" id="KW-1185">Reference proteome</keyword>
<dbReference type="SUPFAM" id="SSF48403">
    <property type="entry name" value="Ankyrin repeat"/>
    <property type="match status" value="2"/>
</dbReference>
<dbReference type="PROSITE" id="PS50088">
    <property type="entry name" value="ANK_REPEAT"/>
    <property type="match status" value="5"/>
</dbReference>
<feature type="region of interest" description="Disordered" evidence="2">
    <location>
        <begin position="693"/>
        <end position="754"/>
    </location>
</feature>
<dbReference type="InterPro" id="IPR040843">
    <property type="entry name" value="RAMA"/>
</dbReference>
<feature type="repeat" description="ANK" evidence="1">
    <location>
        <begin position="526"/>
        <end position="558"/>
    </location>
</feature>
<gene>
    <name evidence="5" type="primary">Ankrd31</name>
</gene>
<name>A0ABM1UCB4_MICOH</name>
<feature type="compositionally biased region" description="Basic and acidic residues" evidence="2">
    <location>
        <begin position="1166"/>
        <end position="1180"/>
    </location>
</feature>
<feature type="region of interest" description="Disordered" evidence="2">
    <location>
        <begin position="1055"/>
        <end position="1181"/>
    </location>
</feature>
<dbReference type="RefSeq" id="XP_026639626.1">
    <property type="nucleotide sequence ID" value="XM_026783825.1"/>
</dbReference>
<feature type="compositionally biased region" description="Polar residues" evidence="2">
    <location>
        <begin position="853"/>
        <end position="866"/>
    </location>
</feature>
<dbReference type="Gene3D" id="1.25.40.20">
    <property type="entry name" value="Ankyrin repeat-containing domain"/>
    <property type="match status" value="2"/>
</dbReference>
<feature type="region of interest" description="Disordered" evidence="2">
    <location>
        <begin position="851"/>
        <end position="882"/>
    </location>
</feature>
<feature type="region of interest" description="Disordered" evidence="2">
    <location>
        <begin position="789"/>
        <end position="816"/>
    </location>
</feature>
<dbReference type="GeneID" id="101981464"/>
<feature type="repeat" description="ANK" evidence="1">
    <location>
        <begin position="1269"/>
        <end position="1301"/>
    </location>
</feature>
<evidence type="ECO:0000313" key="4">
    <source>
        <dbReference type="Proteomes" id="UP000694915"/>
    </source>
</evidence>
<dbReference type="InterPro" id="IPR002110">
    <property type="entry name" value="Ankyrin_rpt"/>
</dbReference>
<dbReference type="Pfam" id="PF12796">
    <property type="entry name" value="Ank_2"/>
    <property type="match status" value="2"/>
</dbReference>
<organism evidence="4 5">
    <name type="scientific">Microtus ochrogaster</name>
    <name type="common">Prairie vole</name>
    <dbReference type="NCBI Taxonomy" id="79684"/>
    <lineage>
        <taxon>Eukaryota</taxon>
        <taxon>Metazoa</taxon>
        <taxon>Chordata</taxon>
        <taxon>Craniata</taxon>
        <taxon>Vertebrata</taxon>
        <taxon>Euteleostomi</taxon>
        <taxon>Mammalia</taxon>
        <taxon>Eutheria</taxon>
        <taxon>Euarchontoglires</taxon>
        <taxon>Glires</taxon>
        <taxon>Rodentia</taxon>
        <taxon>Myomorpha</taxon>
        <taxon>Muroidea</taxon>
        <taxon>Cricetidae</taxon>
        <taxon>Arvicolinae</taxon>
        <taxon>Microtus</taxon>
    </lineage>
</organism>
<feature type="compositionally biased region" description="Basic and acidic residues" evidence="2">
    <location>
        <begin position="1299"/>
        <end position="1313"/>
    </location>
</feature>
<evidence type="ECO:0000256" key="2">
    <source>
        <dbReference type="SAM" id="MobiDB-lite"/>
    </source>
</evidence>
<dbReference type="PANTHER" id="PTHR24176">
    <property type="entry name" value="ANKYRIN REPEAT DOMAIN-CONTAINING PROTEIN 31-RELATED"/>
    <property type="match status" value="1"/>
</dbReference>
<feature type="region of interest" description="Disordered" evidence="2">
    <location>
        <begin position="1689"/>
        <end position="1720"/>
    </location>
</feature>
<keyword evidence="1" id="KW-0040">ANK repeat</keyword>
<dbReference type="PANTHER" id="PTHR24176:SF14">
    <property type="entry name" value="ANKYRIN REPEAT DOMAIN-CONTAINING PROTEIN 31"/>
    <property type="match status" value="1"/>
</dbReference>
<feature type="compositionally biased region" description="Low complexity" evidence="2">
    <location>
        <begin position="1066"/>
        <end position="1077"/>
    </location>
</feature>
<feature type="compositionally biased region" description="Polar residues" evidence="2">
    <location>
        <begin position="376"/>
        <end position="386"/>
    </location>
</feature>
<dbReference type="InterPro" id="IPR042334">
    <property type="entry name" value="ANKRD31"/>
</dbReference>
<feature type="compositionally biased region" description="Polar residues" evidence="2">
    <location>
        <begin position="693"/>
        <end position="708"/>
    </location>
</feature>
<proteinExistence type="predicted"/>
<dbReference type="PRINTS" id="PR01415">
    <property type="entry name" value="ANKYRIN"/>
</dbReference>
<dbReference type="InterPro" id="IPR036770">
    <property type="entry name" value="Ankyrin_rpt-contain_sf"/>
</dbReference>
<dbReference type="Pfam" id="PF00023">
    <property type="entry name" value="Ank"/>
    <property type="match status" value="1"/>
</dbReference>
<feature type="compositionally biased region" description="Polar residues" evidence="2">
    <location>
        <begin position="1815"/>
        <end position="1829"/>
    </location>
</feature>
<feature type="compositionally biased region" description="Basic residues" evidence="2">
    <location>
        <begin position="1708"/>
        <end position="1720"/>
    </location>
</feature>
<feature type="region of interest" description="Disordered" evidence="2">
    <location>
        <begin position="1631"/>
        <end position="1674"/>
    </location>
</feature>
<feature type="compositionally biased region" description="Polar residues" evidence="2">
    <location>
        <begin position="1507"/>
        <end position="1519"/>
    </location>
</feature>
<dbReference type="SMART" id="SM00248">
    <property type="entry name" value="ANK"/>
    <property type="match status" value="6"/>
</dbReference>
<feature type="region of interest" description="Disordered" evidence="2">
    <location>
        <begin position="367"/>
        <end position="387"/>
    </location>
</feature>
<feature type="compositionally biased region" description="Basic and acidic residues" evidence="2">
    <location>
        <begin position="871"/>
        <end position="882"/>
    </location>
</feature>
<feature type="region of interest" description="Disordered" evidence="2">
    <location>
        <begin position="122"/>
        <end position="160"/>
    </location>
</feature>
<evidence type="ECO:0000313" key="5">
    <source>
        <dbReference type="RefSeq" id="XP_026639626.1"/>
    </source>
</evidence>
<protein>
    <submittedName>
        <fullName evidence="5">Ankyrin repeat domain-containing protein 31</fullName>
    </submittedName>
</protein>
<dbReference type="Proteomes" id="UP000694915">
    <property type="component" value="Chromosome 19"/>
</dbReference>
<reference evidence="5" key="1">
    <citation type="submission" date="2025-08" db="UniProtKB">
        <authorList>
            <consortium name="RefSeq"/>
        </authorList>
    </citation>
    <scope>IDENTIFICATION</scope>
</reference>
<feature type="compositionally biased region" description="Basic and acidic residues" evidence="2">
    <location>
        <begin position="1141"/>
        <end position="1155"/>
    </location>
</feature>
<feature type="compositionally biased region" description="Basic and acidic residues" evidence="2">
    <location>
        <begin position="1120"/>
        <end position="1133"/>
    </location>
</feature>
<feature type="region of interest" description="Disordered" evidence="2">
    <location>
        <begin position="1487"/>
        <end position="1519"/>
    </location>
</feature>
<sequence>MEKGAQASECDSDETVIEGSVTENELEDEELPWRRLLLNRDPSFKSEFCLHSGENGMWKGMPSPEIQLGLKFLSRKDSEEQKNKNKVMPTLSEDLVLQDPQDEATQNQILLQEEFPAFSLPSPHPEFSWSHQKTGGPEAENGEYLPHPGKELSENTDSPEISLLSGTSLMASDLVTPKEKSFAKPVKTLAVPNTFFEPEQEVTLTMTSKETKDEESSLETFVSALERLLESPEGTQEETLLEIANDFNPQELKNPLSNSLSSVSVPLNDLSACCRDVLENTKNGDALPAELLATINMLPGDNVEPGPVGPICQGQEKSSSVSGGNGCLEVQPTMSQIDEDCTQIVQTIEDPKPFKLQTRTHENTTSYEQLNDKGNSDTVKNTSVQETPHVLRRSSRLEKLKASRDVAHTDVLKMPESISSKPLSCEDQIHNIFATENFRMQGSVLKTDSKRKNMHLSRFKSEQRKNNEQLKIKNGKGKMNKMCPCSINRRNVFGENLLYKATLHNDVDLVRSCIKNGGNVNQPNYAGWTALHEASVGGYYQTVSALLEGGAEVNVKGKYQITPLHDAVMNGHYQVAELLLLNGADPLLKSDRGTCALDEAKDSFMENLLRKYIPKHKNHHLSAQRKSTDPAYVDDIFQYKKPKLSSNNHTEFICSENSNRQEPEHVEINKERNNLPVNKEYVYEHCQKNTIEFGNSKPRQSTINQIDSTGLRRSRVHSVKDSRTNVSKSKRGRNTQHEKTQTDDRDCSLSQGTAISSSRGMDKFLTQQQHIALTLDDLPKESCELSTPALPSLKNDADNNNEACLNSKKPNTSNLDLSDSQEMQFLESIDQTKAVSFSELSLYKEIKLPHVTADQQPHTNREQCSSPCKPPENHSSDEKGKNLNEWEDSFLSFIKGGFADSDGDCHNSVKSAASQEECMAVCHNEETTTDGEKMNSRLFLSSENYSLQENELKAGSQTTYPQEKAVNYCDLNDTLIYKQPIPNHKQCTYGISFDYSYAISEHNYTSCTRSPSKQQVSQLTGQVELLKVFQDNSHSEPTLLVNQVNTYNVEKKQDTKRNYTIEGQKPSSSHSPLHTHSQVIEVTKAEERSQDLPENELVSNTDFHSTDNMNKELTNSIHLDQGEEKEIAHKSDEELTTNTSRAERTVRNCREEKENVGSATQMPCDTQDHGRDQNFRERKGSLKAPCSQVAEVNTAGIRKRNAKGESLLHVASRGGDLSLVKVLIASGADVNLKDNTGWTPLHEASSAGFNDVIIELLKAGANVNCENVDGMPPLHGAAVGNHLKAAETLLEHGANPNQKDQKQRTALEEADDEKMKDLLRSYGAVETSNGDEVGSTVPVKHPALRPKRCKPCPCDDGKTIAPPSPLRKAKRSENLPAHQTISAILQDIEEKQENLLKLEIRDSEDAEQYIGKMLEIKEIMDDILAQQKTERDDLAKKYRVSMESFKHGALREQLSNLATRQKKLLVVAKKQKKIRLKIQNYKNSKPLSGIKKRTCSSDISSEKKSQESPSMKNSAYPQSDLLSPVSLSAISPVNRNMEEIPLSMEMKKELSGNEMNSKQNVQDCALDGLLKSRLTDGTEKTGLSSQPVAFVPQAGNSQAESSLTETLVKGYEPDGSPAVTGTLSISEDKSVLSQNDACPPAVPQNLDLSRCNPKRRNKKTASNQPSVGTSEPLAHQAVTVLDTDTVQRVNSVPIPPSSGSVRQQPIKKPPHHSTAPKKKNMQLKDLLVRGRINTGKDILEFKTQETTHKASILLSGKLKVENGQIYQNPVTWLKDLLGGGNYVTWNYAWSKVTYLGKELLKYVSEEEPVPPEPCNTPQQQQPCLPGTSGKSVQSFPHYLQIKEILAISDQELLPSHVMEQHWKFYVECKTLPF</sequence>
<feature type="region of interest" description="Disordered" evidence="2">
    <location>
        <begin position="1291"/>
        <end position="1313"/>
    </location>
</feature>
<feature type="repeat" description="ANK" evidence="1">
    <location>
        <begin position="559"/>
        <end position="591"/>
    </location>
</feature>
<feature type="domain" description="RAMA" evidence="3">
    <location>
        <begin position="1705"/>
        <end position="1804"/>
    </location>
</feature>
<feature type="region of interest" description="Disordered" evidence="2">
    <location>
        <begin position="1810"/>
        <end position="1829"/>
    </location>
</feature>
<feature type="compositionally biased region" description="Polar residues" evidence="2">
    <location>
        <begin position="1097"/>
        <end position="1118"/>
    </location>
</feature>
<dbReference type="PROSITE" id="PS50297">
    <property type="entry name" value="ANK_REP_REGION"/>
    <property type="match status" value="5"/>
</dbReference>
<evidence type="ECO:0000256" key="1">
    <source>
        <dbReference type="PROSITE-ProRule" id="PRU00023"/>
    </source>
</evidence>
<feature type="repeat" description="ANK" evidence="1">
    <location>
        <begin position="1236"/>
        <end position="1268"/>
    </location>
</feature>